<reference evidence="3" key="1">
    <citation type="submission" date="2020-01" db="EMBL/GenBank/DDBJ databases">
        <authorList>
            <consortium name="DOE Joint Genome Institute"/>
            <person name="Haridas S."/>
            <person name="Albert R."/>
            <person name="Binder M."/>
            <person name="Bloem J."/>
            <person name="Labutti K."/>
            <person name="Salamov A."/>
            <person name="Andreopoulos B."/>
            <person name="Baker S.E."/>
            <person name="Barry K."/>
            <person name="Bills G."/>
            <person name="Bluhm B.H."/>
            <person name="Cannon C."/>
            <person name="Castanera R."/>
            <person name="Culley D.E."/>
            <person name="Daum C."/>
            <person name="Ezra D."/>
            <person name="Gonzalez J.B."/>
            <person name="Henrissat B."/>
            <person name="Kuo A."/>
            <person name="Liang C."/>
            <person name="Lipzen A."/>
            <person name="Lutzoni F."/>
            <person name="Magnuson J."/>
            <person name="Mondo S."/>
            <person name="Nolan M."/>
            <person name="Ohm R."/>
            <person name="Pangilinan J."/>
            <person name="Park H.-J."/>
            <person name="Ramirez L."/>
            <person name="Alfaro M."/>
            <person name="Sun H."/>
            <person name="Tritt A."/>
            <person name="Yoshinaga Y."/>
            <person name="Zwiers L.-H."/>
            <person name="Turgeon B.G."/>
            <person name="Goodwin S.B."/>
            <person name="Spatafora J.W."/>
            <person name="Crous P.W."/>
            <person name="Grigoriev I.V."/>
        </authorList>
    </citation>
    <scope>NUCLEOTIDE SEQUENCE</scope>
    <source>
        <strain evidence="3">CBS 342.82</strain>
    </source>
</reference>
<organism evidence="3">
    <name type="scientific">Dissoconium aciculare CBS 342.82</name>
    <dbReference type="NCBI Taxonomy" id="1314786"/>
    <lineage>
        <taxon>Eukaryota</taxon>
        <taxon>Fungi</taxon>
        <taxon>Dikarya</taxon>
        <taxon>Ascomycota</taxon>
        <taxon>Pezizomycotina</taxon>
        <taxon>Dothideomycetes</taxon>
        <taxon>Dothideomycetidae</taxon>
        <taxon>Mycosphaerellales</taxon>
        <taxon>Dissoconiaceae</taxon>
        <taxon>Dissoconium</taxon>
    </lineage>
</organism>
<accession>A0A6J3M2Z8</accession>
<dbReference type="OrthoDB" id="2093409at2759"/>
<keyword evidence="1" id="KW-0812">Transmembrane</keyword>
<keyword evidence="1" id="KW-1133">Transmembrane helix</keyword>
<gene>
    <name evidence="3" type="ORF">K489DRAFT_321224</name>
</gene>
<feature type="transmembrane region" description="Helical" evidence="1">
    <location>
        <begin position="23"/>
        <end position="41"/>
    </location>
</feature>
<evidence type="ECO:0000256" key="1">
    <source>
        <dbReference type="SAM" id="Phobius"/>
    </source>
</evidence>
<dbReference type="InterPro" id="IPR039961">
    <property type="entry name" value="Nuo9.5"/>
</dbReference>
<reference evidence="3" key="2">
    <citation type="submission" date="2020-04" db="EMBL/GenBank/DDBJ databases">
        <authorList>
            <consortium name="NCBI Genome Project"/>
        </authorList>
    </citation>
    <scope>NUCLEOTIDE SEQUENCE</scope>
    <source>
        <strain evidence="3">CBS 342.82</strain>
    </source>
</reference>
<dbReference type="CDD" id="cd22903">
    <property type="entry name" value="NI9M"/>
    <property type="match status" value="1"/>
</dbReference>
<protein>
    <recommendedName>
        <fullName evidence="4">NADH-ubiquinone oxidoreductase 9.5 kDa subunit</fullName>
    </recommendedName>
</protein>
<evidence type="ECO:0000313" key="3">
    <source>
        <dbReference type="RefSeq" id="XP_033459437.1"/>
    </source>
</evidence>
<keyword evidence="1" id="KW-0472">Membrane</keyword>
<evidence type="ECO:0008006" key="4">
    <source>
        <dbReference type="Google" id="ProtNLM"/>
    </source>
</evidence>
<proteinExistence type="predicted"/>
<dbReference type="AlphaFoldDB" id="A0A6J3M2Z8"/>
<dbReference type="PANTHER" id="PTHR38488:SF1">
    <property type="entry name" value="OXIDOREDUCTASE 9.5 KDA SUBUNIT, PUTATIVE (AFU_ORTHOLOGUE AFUA_5G08980)-RELATED"/>
    <property type="match status" value="1"/>
</dbReference>
<name>A0A6J3M2Z8_9PEZI</name>
<dbReference type="Proteomes" id="UP000504637">
    <property type="component" value="Unplaced"/>
</dbReference>
<dbReference type="RefSeq" id="XP_033459437.1">
    <property type="nucleotide sequence ID" value="XM_033601526.1"/>
</dbReference>
<dbReference type="GeneID" id="54359326"/>
<keyword evidence="2" id="KW-1185">Reference proteome</keyword>
<reference evidence="3" key="3">
    <citation type="submission" date="2025-08" db="UniProtKB">
        <authorList>
            <consortium name="RefSeq"/>
        </authorList>
    </citation>
    <scope>IDENTIFICATION</scope>
    <source>
        <strain evidence="3">CBS 342.82</strain>
    </source>
</reference>
<dbReference type="PANTHER" id="PTHR38488">
    <property type="entry name" value="OXIDOREDUCTASE 9.5 KDA SUBUNIT, PUTATIVE (AFU_ORTHOLOGUE AFUA_5G08980)-RELATED"/>
    <property type="match status" value="1"/>
</dbReference>
<sequence length="75" mass="8489">MAPVTFWEAPGAYIHWAARRKPAIFWSLVLGSFGPVFLFAVPPVRKYFGDGPRPHIPHTYPIPKGPRKIPEGYDD</sequence>
<evidence type="ECO:0000313" key="2">
    <source>
        <dbReference type="Proteomes" id="UP000504637"/>
    </source>
</evidence>